<gene>
    <name evidence="1" type="ORF">SNEC2469_LOCUS11066</name>
</gene>
<feature type="non-terminal residue" evidence="1">
    <location>
        <position position="55"/>
    </location>
</feature>
<name>A0A812QUE3_9DINO</name>
<evidence type="ECO:0000313" key="2">
    <source>
        <dbReference type="Proteomes" id="UP000601435"/>
    </source>
</evidence>
<evidence type="ECO:0000313" key="1">
    <source>
        <dbReference type="EMBL" id="CAE7403860.1"/>
    </source>
</evidence>
<keyword evidence="2" id="KW-1185">Reference proteome</keyword>
<accession>A0A812QUE3</accession>
<feature type="non-terminal residue" evidence="1">
    <location>
        <position position="1"/>
    </location>
</feature>
<dbReference type="AlphaFoldDB" id="A0A812QUE3"/>
<comment type="caution">
    <text evidence="1">The sequence shown here is derived from an EMBL/GenBank/DDBJ whole genome shotgun (WGS) entry which is preliminary data.</text>
</comment>
<dbReference type="EMBL" id="CAJNJA010017580">
    <property type="protein sequence ID" value="CAE7403860.1"/>
    <property type="molecule type" value="Genomic_DNA"/>
</dbReference>
<reference evidence="1" key="1">
    <citation type="submission" date="2021-02" db="EMBL/GenBank/DDBJ databases">
        <authorList>
            <person name="Dougan E. K."/>
            <person name="Rhodes N."/>
            <person name="Thang M."/>
            <person name="Chan C."/>
        </authorList>
    </citation>
    <scope>NUCLEOTIDE SEQUENCE</scope>
</reference>
<protein>
    <submittedName>
        <fullName evidence="1">Uncharacterized protein</fullName>
    </submittedName>
</protein>
<proteinExistence type="predicted"/>
<organism evidence="1 2">
    <name type="scientific">Symbiodinium necroappetens</name>
    <dbReference type="NCBI Taxonomy" id="1628268"/>
    <lineage>
        <taxon>Eukaryota</taxon>
        <taxon>Sar</taxon>
        <taxon>Alveolata</taxon>
        <taxon>Dinophyceae</taxon>
        <taxon>Suessiales</taxon>
        <taxon>Symbiodiniaceae</taxon>
        <taxon>Symbiodinium</taxon>
    </lineage>
</organism>
<dbReference type="Proteomes" id="UP000601435">
    <property type="component" value="Unassembled WGS sequence"/>
</dbReference>
<sequence>YCNDRAEYPGKDAVPAVERSGCRSVGQSPREELLDCDTGDIAHDRAPYFELSDVA</sequence>